<dbReference type="RefSeq" id="XP_007389337.1">
    <property type="nucleotide sequence ID" value="XM_007389275.1"/>
</dbReference>
<evidence type="ECO:0000259" key="1">
    <source>
        <dbReference type="Pfam" id="PF14214"/>
    </source>
</evidence>
<dbReference type="OMA" id="ENTHAFT"/>
<dbReference type="Pfam" id="PF14214">
    <property type="entry name" value="Helitron_like_N"/>
    <property type="match status" value="1"/>
</dbReference>
<dbReference type="InterPro" id="IPR025476">
    <property type="entry name" value="Helitron_helicase-like"/>
</dbReference>
<dbReference type="OrthoDB" id="3254930at2759"/>
<keyword evidence="3" id="KW-1185">Reference proteome</keyword>
<dbReference type="KEGG" id="psq:PUNSTDRAFT_117024"/>
<dbReference type="AlphaFoldDB" id="R7S0W5"/>
<reference evidence="3" key="1">
    <citation type="journal article" date="2012" name="Science">
        <title>The Paleozoic origin of enzymatic lignin decomposition reconstructed from 31 fungal genomes.</title>
        <authorList>
            <person name="Floudas D."/>
            <person name="Binder M."/>
            <person name="Riley R."/>
            <person name="Barry K."/>
            <person name="Blanchette R.A."/>
            <person name="Henrissat B."/>
            <person name="Martinez A.T."/>
            <person name="Otillar R."/>
            <person name="Spatafora J.W."/>
            <person name="Yadav J.S."/>
            <person name="Aerts A."/>
            <person name="Benoit I."/>
            <person name="Boyd A."/>
            <person name="Carlson A."/>
            <person name="Copeland A."/>
            <person name="Coutinho P.M."/>
            <person name="de Vries R.P."/>
            <person name="Ferreira P."/>
            <person name="Findley K."/>
            <person name="Foster B."/>
            <person name="Gaskell J."/>
            <person name="Glotzer D."/>
            <person name="Gorecki P."/>
            <person name="Heitman J."/>
            <person name="Hesse C."/>
            <person name="Hori C."/>
            <person name="Igarashi K."/>
            <person name="Jurgens J.A."/>
            <person name="Kallen N."/>
            <person name="Kersten P."/>
            <person name="Kohler A."/>
            <person name="Kuees U."/>
            <person name="Kumar T.K.A."/>
            <person name="Kuo A."/>
            <person name="LaButti K."/>
            <person name="Larrondo L.F."/>
            <person name="Lindquist E."/>
            <person name="Ling A."/>
            <person name="Lombard V."/>
            <person name="Lucas S."/>
            <person name="Lundell T."/>
            <person name="Martin R."/>
            <person name="McLaughlin D.J."/>
            <person name="Morgenstern I."/>
            <person name="Morin E."/>
            <person name="Murat C."/>
            <person name="Nagy L.G."/>
            <person name="Nolan M."/>
            <person name="Ohm R.A."/>
            <person name="Patyshakuliyeva A."/>
            <person name="Rokas A."/>
            <person name="Ruiz-Duenas F.J."/>
            <person name="Sabat G."/>
            <person name="Salamov A."/>
            <person name="Samejima M."/>
            <person name="Schmutz J."/>
            <person name="Slot J.C."/>
            <person name="St John F."/>
            <person name="Stenlid J."/>
            <person name="Sun H."/>
            <person name="Sun S."/>
            <person name="Syed K."/>
            <person name="Tsang A."/>
            <person name="Wiebenga A."/>
            <person name="Young D."/>
            <person name="Pisabarro A."/>
            <person name="Eastwood D.C."/>
            <person name="Martin F."/>
            <person name="Cullen D."/>
            <person name="Grigoriev I.V."/>
            <person name="Hibbett D.S."/>
        </authorList>
    </citation>
    <scope>NUCLEOTIDE SEQUENCE [LARGE SCALE GENOMIC DNA]</scope>
    <source>
        <strain evidence="3">HHB-11173 SS5</strain>
    </source>
</reference>
<dbReference type="HOGENOM" id="CLU_080483_1_0_1"/>
<dbReference type="EMBL" id="JH687566">
    <property type="protein sequence ID" value="EIN03437.1"/>
    <property type="molecule type" value="Genomic_DNA"/>
</dbReference>
<dbReference type="eggNOG" id="KOG0987">
    <property type="taxonomic scope" value="Eukaryota"/>
</dbReference>
<dbReference type="GeneID" id="18876854"/>
<protein>
    <recommendedName>
        <fullName evidence="1">Helitron helicase-like domain-containing protein</fullName>
    </recommendedName>
</protein>
<accession>R7S0W5</accession>
<sequence length="200" mass="23200">MYHDKRFQVDEYFPFIVFNQDQISQASIAGILMAKRKHMRHLPNRIKMLDQEALESLIRRGEEGEYLKPETPAEQNCFDILRDLQYVHGHVQGSTTARKSLRKEIKSLMYENGAFTLFVTFSPVDFKHPICLYYSDTNGRTMTELNTRFPDVGERLRMISSNPVACARFFHLMVDLFVKKLLRPTEGGGLFGDTEAYYGT</sequence>
<evidence type="ECO:0000313" key="3">
    <source>
        <dbReference type="Proteomes" id="UP000054196"/>
    </source>
</evidence>
<gene>
    <name evidence="2" type="ORF">PUNSTDRAFT_117024</name>
</gene>
<proteinExistence type="predicted"/>
<organism evidence="2 3">
    <name type="scientific">Punctularia strigosozonata (strain HHB-11173)</name>
    <name type="common">White-rot fungus</name>
    <dbReference type="NCBI Taxonomy" id="741275"/>
    <lineage>
        <taxon>Eukaryota</taxon>
        <taxon>Fungi</taxon>
        <taxon>Dikarya</taxon>
        <taxon>Basidiomycota</taxon>
        <taxon>Agaricomycotina</taxon>
        <taxon>Agaricomycetes</taxon>
        <taxon>Corticiales</taxon>
        <taxon>Punctulariaceae</taxon>
        <taxon>Punctularia</taxon>
    </lineage>
</organism>
<dbReference type="Proteomes" id="UP000054196">
    <property type="component" value="Unassembled WGS sequence"/>
</dbReference>
<feature type="domain" description="Helitron helicase-like" evidence="1">
    <location>
        <begin position="3"/>
        <end position="200"/>
    </location>
</feature>
<name>R7S0W5_PUNST</name>
<evidence type="ECO:0000313" key="2">
    <source>
        <dbReference type="EMBL" id="EIN03437.1"/>
    </source>
</evidence>